<dbReference type="EMBL" id="HBUF01379982">
    <property type="protein sequence ID" value="CAG6729859.1"/>
    <property type="molecule type" value="Transcribed_RNA"/>
</dbReference>
<evidence type="ECO:0000259" key="2">
    <source>
        <dbReference type="Pfam" id="PF12470"/>
    </source>
</evidence>
<reference evidence="3" key="1">
    <citation type="submission" date="2021-05" db="EMBL/GenBank/DDBJ databases">
        <authorList>
            <person name="Alioto T."/>
            <person name="Alioto T."/>
            <person name="Gomez Garrido J."/>
        </authorList>
    </citation>
    <scope>NUCLEOTIDE SEQUENCE</scope>
</reference>
<dbReference type="Gene3D" id="3.30.1360.230">
    <property type="entry name" value="Sufu, C-terminal domain"/>
    <property type="match status" value="1"/>
</dbReference>
<dbReference type="AlphaFoldDB" id="A0A8D8LWK1"/>
<dbReference type="PANTHER" id="PTHR10928">
    <property type="entry name" value="SUPPRESSOR OF FUSED"/>
    <property type="match status" value="1"/>
</dbReference>
<evidence type="ECO:0000259" key="1">
    <source>
        <dbReference type="Pfam" id="PF05076"/>
    </source>
</evidence>
<organism evidence="3">
    <name type="scientific">Cacopsylla melanoneura</name>
    <dbReference type="NCBI Taxonomy" id="428564"/>
    <lineage>
        <taxon>Eukaryota</taxon>
        <taxon>Metazoa</taxon>
        <taxon>Ecdysozoa</taxon>
        <taxon>Arthropoda</taxon>
        <taxon>Hexapoda</taxon>
        <taxon>Insecta</taxon>
        <taxon>Pterygota</taxon>
        <taxon>Neoptera</taxon>
        <taxon>Paraneoptera</taxon>
        <taxon>Hemiptera</taxon>
        <taxon>Sternorrhyncha</taxon>
        <taxon>Psylloidea</taxon>
        <taxon>Psyllidae</taxon>
        <taxon>Psyllinae</taxon>
        <taxon>Cacopsylla</taxon>
    </lineage>
</organism>
<evidence type="ECO:0000313" key="3">
    <source>
        <dbReference type="EMBL" id="CAG6613292.1"/>
    </source>
</evidence>
<accession>A0A8D8LWK1</accession>
<dbReference type="InterPro" id="IPR038489">
    <property type="entry name" value="SUFU_C_sf"/>
</dbReference>
<dbReference type="GO" id="GO:0005634">
    <property type="term" value="C:nucleus"/>
    <property type="evidence" value="ECO:0007669"/>
    <property type="project" value="TreeGrafter"/>
</dbReference>
<dbReference type="InterPro" id="IPR037181">
    <property type="entry name" value="SUFU_N"/>
</dbReference>
<protein>
    <submittedName>
        <fullName evidence="3">Suppressor of fused homolog</fullName>
    </submittedName>
</protein>
<dbReference type="InterPro" id="IPR024314">
    <property type="entry name" value="SUFU_C"/>
</dbReference>
<proteinExistence type="predicted"/>
<dbReference type="SUPFAM" id="SSF103359">
    <property type="entry name" value="Suppressor of Fused, N-terminal domain"/>
    <property type="match status" value="1"/>
</dbReference>
<dbReference type="GO" id="GO:0005737">
    <property type="term" value="C:cytoplasm"/>
    <property type="evidence" value="ECO:0007669"/>
    <property type="project" value="TreeGrafter"/>
</dbReference>
<dbReference type="Pfam" id="PF05076">
    <property type="entry name" value="SUFU"/>
    <property type="match status" value="1"/>
</dbReference>
<dbReference type="InterPro" id="IPR007768">
    <property type="entry name" value="Suppressor_of_fused"/>
</dbReference>
<dbReference type="PIRSF" id="PIRSF011844">
    <property type="entry name" value="Suppressor_of_fused_protein"/>
    <property type="match status" value="1"/>
</dbReference>
<dbReference type="InterPro" id="IPR020941">
    <property type="entry name" value="SUFU-like_domain"/>
</dbReference>
<dbReference type="InterPro" id="IPR016591">
    <property type="entry name" value="Suppressor_of_fused_euk"/>
</dbReference>
<sequence>MNNALTQPLPPTPPGLQALYETCKKVYPDQGNPLQVTAVLKFWLGGPDPLDYISMYANPGSPDLSIPPHWHYVSFGLSDLHGDGRVHQTNDNRCGFGFEMTFRLKREEEETAPPTWPAKLLQTLARYVFQSGNTLCAGDYASWHYALDNSESSIRHMLMAEDPQLTATQTPFGVVNFVQIVGVCAEEVKAAQQWSVPGVLNILKRLRGVGGEWLVTDMRRSKIMQELDPQCRSEIEHGIRMEGSNLSGVSTRYLKTGPIVFSDSGEILNRLSTEQTDMYQSQQSKNPPSFDHQRNVLHQQGSSLNITPQDNSLSIFDSLHLCLDAEAGSLLSLALRGRVLHGRHFTFNAILDNQVVTLVAPSVAGIFVESKNPYVRHGPWTQIYIPSDFATEMAATLDVLTSSELTLPTTFHWEKRKLAITIECDEYIDGMKPPSPL</sequence>
<feature type="domain" description="Suppressor of fused-like" evidence="1">
    <location>
        <begin position="46"/>
        <end position="220"/>
    </location>
</feature>
<dbReference type="EMBL" id="HBUF01379984">
    <property type="protein sequence ID" value="CAG6729861.1"/>
    <property type="molecule type" value="Transcribed_RNA"/>
</dbReference>
<dbReference type="EMBL" id="HBUF01027111">
    <property type="protein sequence ID" value="CAG6613292.1"/>
    <property type="molecule type" value="Transcribed_RNA"/>
</dbReference>
<dbReference type="PANTHER" id="PTHR10928:SF2">
    <property type="entry name" value="SUPPRESSOR OF FUSED HOMOLOG"/>
    <property type="match status" value="1"/>
</dbReference>
<dbReference type="Pfam" id="PF12470">
    <property type="entry name" value="SUFU_C"/>
    <property type="match status" value="1"/>
</dbReference>
<name>A0A8D8LWK1_9HEMI</name>
<feature type="domain" description="Suppressor of fused C-terminal" evidence="2">
    <location>
        <begin position="234"/>
        <end position="422"/>
    </location>
</feature>